<gene>
    <name evidence="1" type="ORF">COC42_07540</name>
</gene>
<name>A0A2A4B936_9SPHN</name>
<protein>
    <recommendedName>
        <fullName evidence="3">DUF2171 domain-containing protein</fullName>
    </recommendedName>
</protein>
<dbReference type="Proteomes" id="UP000218366">
    <property type="component" value="Unassembled WGS sequence"/>
</dbReference>
<evidence type="ECO:0000313" key="2">
    <source>
        <dbReference type="Proteomes" id="UP000218366"/>
    </source>
</evidence>
<dbReference type="OrthoDB" id="9803697at2"/>
<proteinExistence type="predicted"/>
<dbReference type="EMBL" id="NWMW01000001">
    <property type="protein sequence ID" value="PCD04144.1"/>
    <property type="molecule type" value="Genomic_DNA"/>
</dbReference>
<organism evidence="1 2">
    <name type="scientific">Sphingomonas spermidinifaciens</name>
    <dbReference type="NCBI Taxonomy" id="1141889"/>
    <lineage>
        <taxon>Bacteria</taxon>
        <taxon>Pseudomonadati</taxon>
        <taxon>Pseudomonadota</taxon>
        <taxon>Alphaproteobacteria</taxon>
        <taxon>Sphingomonadales</taxon>
        <taxon>Sphingomonadaceae</taxon>
        <taxon>Sphingomonas</taxon>
    </lineage>
</organism>
<sequence length="92" mass="9718">MADLNNIREHMEVIGADGVHVGTVDRVEGDRIKLTKKDSGADIEGAGEGHHAGHHHFIPAGLVAEVEGDQVRLSANADVAVTFEEEEGGEPV</sequence>
<dbReference type="InterPro" id="IPR018684">
    <property type="entry name" value="DUF2171"/>
</dbReference>
<reference evidence="1 2" key="1">
    <citation type="submission" date="2017-09" db="EMBL/GenBank/DDBJ databases">
        <title>Sphingomonas spermidinifaciens 9NM-10, whole genome shotgun sequence.</title>
        <authorList>
            <person name="Feng G."/>
            <person name="Zhu H."/>
        </authorList>
    </citation>
    <scope>NUCLEOTIDE SEQUENCE [LARGE SCALE GENOMIC DNA]</scope>
    <source>
        <strain evidence="1 2">9NM-10</strain>
    </source>
</reference>
<dbReference type="AlphaFoldDB" id="A0A2A4B936"/>
<accession>A0A2A4B936</accession>
<keyword evidence="2" id="KW-1185">Reference proteome</keyword>
<evidence type="ECO:0008006" key="3">
    <source>
        <dbReference type="Google" id="ProtNLM"/>
    </source>
</evidence>
<dbReference type="Pfam" id="PF09939">
    <property type="entry name" value="DUF2171"/>
    <property type="match status" value="1"/>
</dbReference>
<dbReference type="RefSeq" id="WP_096342539.1">
    <property type="nucleotide sequence ID" value="NZ_NWMW01000001.1"/>
</dbReference>
<evidence type="ECO:0000313" key="1">
    <source>
        <dbReference type="EMBL" id="PCD04144.1"/>
    </source>
</evidence>
<comment type="caution">
    <text evidence="1">The sequence shown here is derived from an EMBL/GenBank/DDBJ whole genome shotgun (WGS) entry which is preliminary data.</text>
</comment>